<evidence type="ECO:0000313" key="4">
    <source>
        <dbReference type="EMBL" id="RSH95329.1"/>
    </source>
</evidence>
<evidence type="ECO:0000256" key="3">
    <source>
        <dbReference type="ARBA" id="ARBA00023277"/>
    </source>
</evidence>
<dbReference type="GO" id="GO:0006006">
    <property type="term" value="P:glucose metabolic process"/>
    <property type="evidence" value="ECO:0007669"/>
    <property type="project" value="TreeGrafter"/>
</dbReference>
<protein>
    <recommendedName>
        <fullName evidence="6">Aldose 1-epimerase</fullName>
    </recommendedName>
</protein>
<proteinExistence type="inferred from homology"/>
<dbReference type="STRING" id="1890683.A0A427YW87"/>
<gene>
    <name evidence="4" type="ORF">EHS25_000416</name>
</gene>
<evidence type="ECO:0008006" key="6">
    <source>
        <dbReference type="Google" id="ProtNLM"/>
    </source>
</evidence>
<dbReference type="PANTHER" id="PTHR10091:SF6">
    <property type="entry name" value="1-EPIMERASE, PUTATIVE (AFU_ORTHOLOGUE AFUA_3G13240)-RELATED"/>
    <property type="match status" value="1"/>
</dbReference>
<evidence type="ECO:0000256" key="2">
    <source>
        <dbReference type="ARBA" id="ARBA00023235"/>
    </source>
</evidence>
<dbReference type="AlphaFoldDB" id="A0A427YW87"/>
<comment type="caution">
    <text evidence="4">The sequence shown here is derived from an EMBL/GenBank/DDBJ whole genome shotgun (WGS) entry which is preliminary data.</text>
</comment>
<dbReference type="PANTHER" id="PTHR10091">
    <property type="entry name" value="ALDOSE-1-EPIMERASE"/>
    <property type="match status" value="1"/>
</dbReference>
<keyword evidence="5" id="KW-1185">Reference proteome</keyword>
<dbReference type="Proteomes" id="UP000279259">
    <property type="component" value="Unassembled WGS sequence"/>
</dbReference>
<keyword evidence="2" id="KW-0413">Isomerase</keyword>
<dbReference type="InterPro" id="IPR008183">
    <property type="entry name" value="Aldose_1/G6P_1-epimerase"/>
</dbReference>
<accession>A0A427YW87</accession>
<dbReference type="EMBL" id="RSCD01000001">
    <property type="protein sequence ID" value="RSH95329.1"/>
    <property type="molecule type" value="Genomic_DNA"/>
</dbReference>
<dbReference type="Gene3D" id="2.70.98.10">
    <property type="match status" value="1"/>
</dbReference>
<dbReference type="GO" id="GO:0030246">
    <property type="term" value="F:carbohydrate binding"/>
    <property type="evidence" value="ECO:0007669"/>
    <property type="project" value="InterPro"/>
</dbReference>
<evidence type="ECO:0000313" key="5">
    <source>
        <dbReference type="Proteomes" id="UP000279259"/>
    </source>
</evidence>
<dbReference type="InterPro" id="IPR014718">
    <property type="entry name" value="GH-type_carb-bd"/>
</dbReference>
<dbReference type="OrthoDB" id="274691at2759"/>
<keyword evidence="3" id="KW-0119">Carbohydrate metabolism</keyword>
<sequence length="382" mass="41707">MRFSSFLDFLLPASQLAISSSDPLQPLTISAPGINATFIGYGATLTHLFVNDREGQPRDVAVGYDTPAEYVRDTETKHTYFGAVVGRYANRIKNGTFVIDGKKYQVPTNEHGGQNTLHGGTIGWDARGWTVSEYTSTSVTFSLHDADGYQGFPGAVLNHITYTVASDPPRLTSRIVSVSLDQPTPIMPTTHFYWNLGAFTSPTVLNDTLHLPHSDRIIGIDGIQIPTGEIISLKPTSGAPHPLDFTSPKQVYHGALTNGCGDGCVGIDNAFILDRPGVDQAGKDLPMLRWSSPDTGIQMTMRTNQGCTQVYSCVFQDGSIPTKSTQRAAGQETIDKYGCLVIEPQEWIDGINHPEWAQLHRQVFGPETGPLVNWAEYTFDTV</sequence>
<dbReference type="InterPro" id="IPR011013">
    <property type="entry name" value="Gal_mutarotase_sf_dom"/>
</dbReference>
<dbReference type="InterPro" id="IPR047215">
    <property type="entry name" value="Galactose_mutarotase-like"/>
</dbReference>
<organism evidence="4 5">
    <name type="scientific">Saitozyma podzolica</name>
    <dbReference type="NCBI Taxonomy" id="1890683"/>
    <lineage>
        <taxon>Eukaryota</taxon>
        <taxon>Fungi</taxon>
        <taxon>Dikarya</taxon>
        <taxon>Basidiomycota</taxon>
        <taxon>Agaricomycotina</taxon>
        <taxon>Tremellomycetes</taxon>
        <taxon>Tremellales</taxon>
        <taxon>Trimorphomycetaceae</taxon>
        <taxon>Saitozyma</taxon>
    </lineage>
</organism>
<reference evidence="4 5" key="1">
    <citation type="submission" date="2018-11" db="EMBL/GenBank/DDBJ databases">
        <title>Genome sequence of Saitozyma podzolica DSM 27192.</title>
        <authorList>
            <person name="Aliyu H."/>
            <person name="Gorte O."/>
            <person name="Ochsenreither K."/>
        </authorList>
    </citation>
    <scope>NUCLEOTIDE SEQUENCE [LARGE SCALE GENOMIC DNA]</scope>
    <source>
        <strain evidence="4 5">DSM 27192</strain>
    </source>
</reference>
<dbReference type="GO" id="GO:0033499">
    <property type="term" value="P:galactose catabolic process via UDP-galactose, Leloir pathway"/>
    <property type="evidence" value="ECO:0007669"/>
    <property type="project" value="TreeGrafter"/>
</dbReference>
<dbReference type="Pfam" id="PF01263">
    <property type="entry name" value="Aldose_epim"/>
    <property type="match status" value="1"/>
</dbReference>
<evidence type="ECO:0000256" key="1">
    <source>
        <dbReference type="ARBA" id="ARBA00006206"/>
    </source>
</evidence>
<name>A0A427YW87_9TREE</name>
<dbReference type="CDD" id="cd09019">
    <property type="entry name" value="galactose_mutarotase_like"/>
    <property type="match status" value="1"/>
</dbReference>
<dbReference type="SUPFAM" id="SSF74650">
    <property type="entry name" value="Galactose mutarotase-like"/>
    <property type="match status" value="1"/>
</dbReference>
<dbReference type="GO" id="GO:0004034">
    <property type="term" value="F:aldose 1-epimerase activity"/>
    <property type="evidence" value="ECO:0007669"/>
    <property type="project" value="TreeGrafter"/>
</dbReference>
<comment type="similarity">
    <text evidence="1">Belongs to the aldose epimerase family.</text>
</comment>